<dbReference type="EMBL" id="MNBE01000622">
    <property type="protein sequence ID" value="OKP02899.1"/>
    <property type="molecule type" value="Genomic_DNA"/>
</dbReference>
<proteinExistence type="predicted"/>
<protein>
    <submittedName>
        <fullName evidence="1">Uncharacterized protein</fullName>
    </submittedName>
</protein>
<name>A0A1Q5TRQ2_9EURO</name>
<sequence length="105" mass="11644">MDMIDTSHKAEAAIRVLDATSAKEHAASRVQTADKCQDCDMIHQSDVSFETSSLQQIADALDQGRGQEQSDHDSNDNVLGNHYSVDLLSTSIMRMFNIWVLTCLD</sequence>
<reference evidence="1 2" key="1">
    <citation type="submission" date="2016-10" db="EMBL/GenBank/DDBJ databases">
        <title>Genome sequence of the ascomycete fungus Penicillium subrubescens.</title>
        <authorList>
            <person name="De Vries R.P."/>
            <person name="Peng M."/>
            <person name="Dilokpimol A."/>
            <person name="Hilden K."/>
            <person name="Makela M.R."/>
            <person name="Grigoriev I."/>
            <person name="Riley R."/>
            <person name="Granchi Z."/>
        </authorList>
    </citation>
    <scope>NUCLEOTIDE SEQUENCE [LARGE SCALE GENOMIC DNA]</scope>
    <source>
        <strain evidence="1 2">CBS 132785</strain>
    </source>
</reference>
<dbReference type="Proteomes" id="UP000186955">
    <property type="component" value="Unassembled WGS sequence"/>
</dbReference>
<accession>A0A1Q5TRQ2</accession>
<dbReference type="AlphaFoldDB" id="A0A1Q5TRQ2"/>
<dbReference type="STRING" id="1316194.A0A1Q5TRQ2"/>
<comment type="caution">
    <text evidence="1">The sequence shown here is derived from an EMBL/GenBank/DDBJ whole genome shotgun (WGS) entry which is preliminary data.</text>
</comment>
<evidence type="ECO:0000313" key="1">
    <source>
        <dbReference type="EMBL" id="OKP02899.1"/>
    </source>
</evidence>
<organism evidence="1 2">
    <name type="scientific">Penicillium subrubescens</name>
    <dbReference type="NCBI Taxonomy" id="1316194"/>
    <lineage>
        <taxon>Eukaryota</taxon>
        <taxon>Fungi</taxon>
        <taxon>Dikarya</taxon>
        <taxon>Ascomycota</taxon>
        <taxon>Pezizomycotina</taxon>
        <taxon>Eurotiomycetes</taxon>
        <taxon>Eurotiomycetidae</taxon>
        <taxon>Eurotiales</taxon>
        <taxon>Aspergillaceae</taxon>
        <taxon>Penicillium</taxon>
    </lineage>
</organism>
<gene>
    <name evidence="1" type="ORF">PENSUB_6971</name>
</gene>
<keyword evidence="2" id="KW-1185">Reference proteome</keyword>
<evidence type="ECO:0000313" key="2">
    <source>
        <dbReference type="Proteomes" id="UP000186955"/>
    </source>
</evidence>